<keyword evidence="3" id="KW-1185">Reference proteome</keyword>
<dbReference type="AlphaFoldDB" id="A0A919CK28"/>
<comment type="caution">
    <text evidence="2">The sequence shown here is derived from an EMBL/GenBank/DDBJ whole genome shotgun (WGS) entry which is preliminary data.</text>
</comment>
<feature type="region of interest" description="Disordered" evidence="1">
    <location>
        <begin position="1"/>
        <end position="73"/>
    </location>
</feature>
<evidence type="ECO:0000313" key="3">
    <source>
        <dbReference type="Proteomes" id="UP000654947"/>
    </source>
</evidence>
<sequence>MNTMQPPEKESPVRAEHYDTTDPDNRPLNREERRALREQDRLMEKRRQARKAREAPRSDQAREQRTGPDTPGT</sequence>
<feature type="compositionally biased region" description="Basic and acidic residues" evidence="1">
    <location>
        <begin position="7"/>
        <end position="66"/>
    </location>
</feature>
<dbReference type="EMBL" id="BMXL01000020">
    <property type="protein sequence ID" value="GHD31352.1"/>
    <property type="molecule type" value="Genomic_DNA"/>
</dbReference>
<reference evidence="2 3" key="1">
    <citation type="journal article" date="2014" name="Int. J. Syst. Evol. Microbiol.">
        <title>Complete genome sequence of Corynebacterium casei LMG S-19264T (=DSM 44701T), isolated from a smear-ripened cheese.</title>
        <authorList>
            <consortium name="US DOE Joint Genome Institute (JGI-PGF)"/>
            <person name="Walter F."/>
            <person name="Albersmeier A."/>
            <person name="Kalinowski J."/>
            <person name="Ruckert C."/>
        </authorList>
    </citation>
    <scope>NUCLEOTIDE SEQUENCE [LARGE SCALE GENOMIC DNA]</scope>
    <source>
        <strain evidence="2 3">KCTC 19473</strain>
    </source>
</reference>
<gene>
    <name evidence="2" type="ORF">GCM10007147_34150</name>
</gene>
<protein>
    <submittedName>
        <fullName evidence="2">Uncharacterized protein</fullName>
    </submittedName>
</protein>
<organism evidence="2 3">
    <name type="scientific">Nocardiopsis kunsanensis</name>
    <dbReference type="NCBI Taxonomy" id="141693"/>
    <lineage>
        <taxon>Bacteria</taxon>
        <taxon>Bacillati</taxon>
        <taxon>Actinomycetota</taxon>
        <taxon>Actinomycetes</taxon>
        <taxon>Streptosporangiales</taxon>
        <taxon>Nocardiopsidaceae</taxon>
        <taxon>Nocardiopsis</taxon>
    </lineage>
</organism>
<evidence type="ECO:0000313" key="2">
    <source>
        <dbReference type="EMBL" id="GHD31352.1"/>
    </source>
</evidence>
<proteinExistence type="predicted"/>
<accession>A0A919CK28</accession>
<dbReference type="Proteomes" id="UP000654947">
    <property type="component" value="Unassembled WGS sequence"/>
</dbReference>
<evidence type="ECO:0000256" key="1">
    <source>
        <dbReference type="SAM" id="MobiDB-lite"/>
    </source>
</evidence>
<name>A0A919CK28_9ACTN</name>